<evidence type="ECO:0000256" key="7">
    <source>
        <dbReference type="PROSITE-ProRule" id="PRU01373"/>
    </source>
</evidence>
<dbReference type="PANTHER" id="PTHR41533">
    <property type="entry name" value="L,D-TRANSPEPTIDASE HI_1667-RELATED"/>
    <property type="match status" value="1"/>
</dbReference>
<feature type="active site" description="Proton donor/acceptor" evidence="7">
    <location>
        <position position="183"/>
    </location>
</feature>
<protein>
    <submittedName>
        <fullName evidence="9">Murein L,D-transpeptidase</fullName>
    </submittedName>
</protein>
<evidence type="ECO:0000259" key="8">
    <source>
        <dbReference type="PROSITE" id="PS52029"/>
    </source>
</evidence>
<keyword evidence="10" id="KW-1185">Reference proteome</keyword>
<dbReference type="STRING" id="1855912.LuPra_01958"/>
<proteinExistence type="inferred from homology"/>
<dbReference type="UniPathway" id="UPA00219"/>
<dbReference type="InterPro" id="IPR005490">
    <property type="entry name" value="LD_TPept_cat_dom"/>
</dbReference>
<reference evidence="10" key="2">
    <citation type="submission" date="2016-04" db="EMBL/GenBank/DDBJ databases">
        <title>First Complete Genome Sequence of a Subdivision 6 Acidobacterium.</title>
        <authorList>
            <person name="Huang S."/>
            <person name="Vieira S."/>
            <person name="Bunk B."/>
            <person name="Riedel T."/>
            <person name="Sproeer C."/>
            <person name="Overmann J."/>
        </authorList>
    </citation>
    <scope>NUCLEOTIDE SEQUENCE [LARGE SCALE GENOMIC DNA]</scope>
    <source>
        <strain evidence="10">DSM 100886 HEG_-6_39</strain>
    </source>
</reference>
<dbReference type="GO" id="GO:0016740">
    <property type="term" value="F:transferase activity"/>
    <property type="evidence" value="ECO:0007669"/>
    <property type="project" value="UniProtKB-KW"/>
</dbReference>
<keyword evidence="5 7" id="KW-0573">Peptidoglycan synthesis</keyword>
<dbReference type="AlphaFoldDB" id="A0A143PLU8"/>
<dbReference type="Proteomes" id="UP000076079">
    <property type="component" value="Chromosome"/>
</dbReference>
<comment type="pathway">
    <text evidence="1 7">Cell wall biogenesis; peptidoglycan biosynthesis.</text>
</comment>
<keyword evidence="6 7" id="KW-0961">Cell wall biogenesis/degradation</keyword>
<evidence type="ECO:0000313" key="10">
    <source>
        <dbReference type="Proteomes" id="UP000076079"/>
    </source>
</evidence>
<dbReference type="GO" id="GO:0071555">
    <property type="term" value="P:cell wall organization"/>
    <property type="evidence" value="ECO:0007669"/>
    <property type="project" value="UniProtKB-UniRule"/>
</dbReference>
<reference evidence="9 10" key="1">
    <citation type="journal article" date="2016" name="Genome Announc.">
        <title>First Complete Genome Sequence of a Subdivision 6 Acidobacterium Strain.</title>
        <authorList>
            <person name="Huang S."/>
            <person name="Vieira S."/>
            <person name="Bunk B."/>
            <person name="Riedel T."/>
            <person name="Sproer C."/>
            <person name="Overmann J."/>
        </authorList>
    </citation>
    <scope>NUCLEOTIDE SEQUENCE [LARGE SCALE GENOMIC DNA]</scope>
    <source>
        <strain evidence="10">DSM 100886 HEG_-6_39</strain>
    </source>
</reference>
<organism evidence="9 10">
    <name type="scientific">Luteitalea pratensis</name>
    <dbReference type="NCBI Taxonomy" id="1855912"/>
    <lineage>
        <taxon>Bacteria</taxon>
        <taxon>Pseudomonadati</taxon>
        <taxon>Acidobacteriota</taxon>
        <taxon>Vicinamibacteria</taxon>
        <taxon>Vicinamibacterales</taxon>
        <taxon>Vicinamibacteraceae</taxon>
        <taxon>Luteitalea</taxon>
    </lineage>
</organism>
<dbReference type="CDD" id="cd16913">
    <property type="entry name" value="YkuD_like"/>
    <property type="match status" value="1"/>
</dbReference>
<dbReference type="Gene3D" id="2.40.440.10">
    <property type="entry name" value="L,D-transpeptidase catalytic domain-like"/>
    <property type="match status" value="1"/>
</dbReference>
<comment type="similarity">
    <text evidence="2">Belongs to the YkuD family.</text>
</comment>
<dbReference type="SUPFAM" id="SSF141523">
    <property type="entry name" value="L,D-transpeptidase catalytic domain-like"/>
    <property type="match status" value="1"/>
</dbReference>
<dbReference type="Pfam" id="PF03734">
    <property type="entry name" value="YkuD"/>
    <property type="match status" value="1"/>
</dbReference>
<dbReference type="GO" id="GO:0004180">
    <property type="term" value="F:carboxypeptidase activity"/>
    <property type="evidence" value="ECO:0007669"/>
    <property type="project" value="UniProtKB-ARBA"/>
</dbReference>
<dbReference type="PROSITE" id="PS52029">
    <property type="entry name" value="LD_TPASE"/>
    <property type="match status" value="1"/>
</dbReference>
<evidence type="ECO:0000256" key="3">
    <source>
        <dbReference type="ARBA" id="ARBA00022679"/>
    </source>
</evidence>
<evidence type="ECO:0000313" key="9">
    <source>
        <dbReference type="EMBL" id="AMY08754.1"/>
    </source>
</evidence>
<dbReference type="InterPro" id="IPR038063">
    <property type="entry name" value="Transpep_catalytic_dom"/>
</dbReference>
<dbReference type="GO" id="GO:0008360">
    <property type="term" value="P:regulation of cell shape"/>
    <property type="evidence" value="ECO:0007669"/>
    <property type="project" value="UniProtKB-UniRule"/>
</dbReference>
<dbReference type="PATRIC" id="fig|1813736.3.peg.2056"/>
<accession>A0A143PLU8</accession>
<evidence type="ECO:0000256" key="2">
    <source>
        <dbReference type="ARBA" id="ARBA00005992"/>
    </source>
</evidence>
<dbReference type="KEGG" id="abac:LuPra_01958"/>
<dbReference type="GO" id="GO:0009252">
    <property type="term" value="P:peptidoglycan biosynthetic process"/>
    <property type="evidence" value="ECO:0007669"/>
    <property type="project" value="UniProtKB-UniPathway"/>
</dbReference>
<evidence type="ECO:0000256" key="6">
    <source>
        <dbReference type="ARBA" id="ARBA00023316"/>
    </source>
</evidence>
<feature type="domain" description="L,D-TPase catalytic" evidence="8">
    <location>
        <begin position="47"/>
        <end position="240"/>
    </location>
</feature>
<dbReference type="PANTHER" id="PTHR41533:SF2">
    <property type="entry name" value="BLR7131 PROTEIN"/>
    <property type="match status" value="1"/>
</dbReference>
<name>A0A143PLU8_LUTPR</name>
<evidence type="ECO:0000256" key="4">
    <source>
        <dbReference type="ARBA" id="ARBA00022960"/>
    </source>
</evidence>
<sequence length="290" mass="32846">MRHGLEADGVIGAGTIRAINVPLAGRVRQIELAMERMRWLPKLGEGQNIFVNVANFRLWANDPRTRDEPLRMNVVVGQSLDHQTPLFVEQLEYIVFRPFWNPPRRILVDEILPKARRDPGYLARNQYEIVASGADTAPALAPSPDNIDKVQQGRLTLRQRPGPSNSLGLAKFIFPNDEDVYMHGTPSRGGFAKARRDLSHGCVRLEDPAALATWALRDQPEWTRARIDEAMNGDTPVRVTLRRPMTVVLFYDTVHVSRQGVVYFMDDIYGHDQLLDAALKQGYPYPVQSR</sequence>
<dbReference type="InterPro" id="IPR052905">
    <property type="entry name" value="LD-transpeptidase_YkuD-like"/>
</dbReference>
<feature type="active site" description="Nucleophile" evidence="7">
    <location>
        <position position="202"/>
    </location>
</feature>
<evidence type="ECO:0000256" key="1">
    <source>
        <dbReference type="ARBA" id="ARBA00004752"/>
    </source>
</evidence>
<evidence type="ECO:0000256" key="5">
    <source>
        <dbReference type="ARBA" id="ARBA00022984"/>
    </source>
</evidence>
<keyword evidence="4 7" id="KW-0133">Cell shape</keyword>
<dbReference type="EMBL" id="CP015136">
    <property type="protein sequence ID" value="AMY08754.1"/>
    <property type="molecule type" value="Genomic_DNA"/>
</dbReference>
<gene>
    <name evidence="9" type="ORF">LuPra_01958</name>
</gene>
<keyword evidence="3" id="KW-0808">Transferase</keyword>